<feature type="domain" description="Transglycosylase SLT" evidence="6">
    <location>
        <begin position="427"/>
        <end position="530"/>
    </location>
</feature>
<dbReference type="SUPFAM" id="SSF48435">
    <property type="entry name" value="Bacterial muramidases"/>
    <property type="match status" value="1"/>
</dbReference>
<evidence type="ECO:0000256" key="4">
    <source>
        <dbReference type="SAM" id="MobiDB-lite"/>
    </source>
</evidence>
<evidence type="ECO:0000256" key="1">
    <source>
        <dbReference type="ARBA" id="ARBA00007734"/>
    </source>
</evidence>
<comment type="caution">
    <text evidence="7">The sequence shown here is derived from an EMBL/GenBank/DDBJ whole genome shotgun (WGS) entry which is preliminary data.</text>
</comment>
<gene>
    <name evidence="7" type="ORF">GCM10008942_01080</name>
</gene>
<dbReference type="Pfam" id="PF01464">
    <property type="entry name" value="SLT"/>
    <property type="match status" value="1"/>
</dbReference>
<keyword evidence="8" id="KW-1185">Reference proteome</keyword>
<dbReference type="Proteomes" id="UP001499951">
    <property type="component" value="Unassembled WGS sequence"/>
</dbReference>
<feature type="compositionally biased region" description="Pro residues" evidence="4">
    <location>
        <begin position="584"/>
        <end position="594"/>
    </location>
</feature>
<feature type="compositionally biased region" description="Acidic residues" evidence="4">
    <location>
        <begin position="595"/>
        <end position="607"/>
    </location>
</feature>
<evidence type="ECO:0000256" key="3">
    <source>
        <dbReference type="ARBA" id="ARBA00022729"/>
    </source>
</evidence>
<dbReference type="InterPro" id="IPR023346">
    <property type="entry name" value="Lysozyme-like_dom_sf"/>
</dbReference>
<keyword evidence="3 5" id="KW-0732">Signal</keyword>
<dbReference type="EMBL" id="BAAADD010000001">
    <property type="protein sequence ID" value="GAA0556395.1"/>
    <property type="molecule type" value="Genomic_DNA"/>
</dbReference>
<organism evidence="7 8">
    <name type="scientific">Rhizomicrobium electricum</name>
    <dbReference type="NCBI Taxonomy" id="480070"/>
    <lineage>
        <taxon>Bacteria</taxon>
        <taxon>Pseudomonadati</taxon>
        <taxon>Pseudomonadota</taxon>
        <taxon>Alphaproteobacteria</taxon>
        <taxon>Micropepsales</taxon>
        <taxon>Micropepsaceae</taxon>
        <taxon>Rhizomicrobium</taxon>
    </lineage>
</organism>
<comment type="similarity">
    <text evidence="2">Belongs to the virb1 family.</text>
</comment>
<dbReference type="PANTHER" id="PTHR37423:SF2">
    <property type="entry name" value="MEMBRANE-BOUND LYTIC MUREIN TRANSGLYCOSYLASE C"/>
    <property type="match status" value="1"/>
</dbReference>
<reference evidence="7 8" key="1">
    <citation type="journal article" date="2019" name="Int. J. Syst. Evol. Microbiol.">
        <title>The Global Catalogue of Microorganisms (GCM) 10K type strain sequencing project: providing services to taxonomists for standard genome sequencing and annotation.</title>
        <authorList>
            <consortium name="The Broad Institute Genomics Platform"/>
            <consortium name="The Broad Institute Genome Sequencing Center for Infectious Disease"/>
            <person name="Wu L."/>
            <person name="Ma J."/>
        </authorList>
    </citation>
    <scope>NUCLEOTIDE SEQUENCE [LARGE SCALE GENOMIC DNA]</scope>
    <source>
        <strain evidence="7 8">JCM 15089</strain>
    </source>
</reference>
<dbReference type="PANTHER" id="PTHR37423">
    <property type="entry name" value="SOLUBLE LYTIC MUREIN TRANSGLYCOSYLASE-RELATED"/>
    <property type="match status" value="1"/>
</dbReference>
<evidence type="ECO:0000313" key="7">
    <source>
        <dbReference type="EMBL" id="GAA0556395.1"/>
    </source>
</evidence>
<name>A0ABN1E035_9PROT</name>
<feature type="region of interest" description="Disordered" evidence="4">
    <location>
        <begin position="563"/>
        <end position="607"/>
    </location>
</feature>
<protein>
    <submittedName>
        <fullName evidence="7">Lytic transglycosylase domain-containing protein</fullName>
    </submittedName>
</protein>
<dbReference type="InterPro" id="IPR008939">
    <property type="entry name" value="Lytic_TGlycosylase_superhlx_U"/>
</dbReference>
<dbReference type="InterPro" id="IPR008258">
    <property type="entry name" value="Transglycosylase_SLT_dom_1"/>
</dbReference>
<dbReference type="Gene3D" id="1.10.530.10">
    <property type="match status" value="1"/>
</dbReference>
<evidence type="ECO:0000313" key="8">
    <source>
        <dbReference type="Proteomes" id="UP001499951"/>
    </source>
</evidence>
<sequence length="607" mass="65992">MIRRLVVAFALLFVAWPAYAQNPAPSPGLSPIQPAVLSPEDVARYRKIIAAERAGNFATAAALFDQIEDKSLEGYVKAEHYLSPKGKRTPVTTLVAWLKEYGELPIASRVHKLAEQRAVVKKRVGKKHHRRTVTVVTAKIPGLPGAPRRGGGYEDADLPPPAVTSDAARAVLEQILADIKSDQPDLAYAALQSLTAKNIAPASDIAALSQRICMSYLAEGLDEQAFALGDSAAAAGRQYAPQLDWCAGLAAFRLQRYPDAAAHFEQVATIASIPNWNRGAAAFWAARSYMRTGDAQRVVTLLTVAAQAQPTFYGLLAERMLGQDIETGFADPVLTPGDFQRLMQNGPAHRAVALWQVDDSKYDYYVNTELNRAFGQSAKLNLDAAYAALARAIGVPNLELRASEISYAHGQTLTGLFPIPPYSPTGGYTIDPALVLAFVRIETRFQPGAVSPVGAMGLMQIMPRTARELGGASAEDDLLDPSYNMTLGQRYIARWLKHYHGSIVQTAAAYNAGPGKVSSWTAARAGKEDDSLMFIESMRAPDTRSYVKRLLTYYWMYNRRSDKPTPSLDDTARGGWPVYQPPAQSAPPPPPPPTYDEDDDDGNDTTS</sequence>
<proteinExistence type="inferred from homology"/>
<evidence type="ECO:0000259" key="6">
    <source>
        <dbReference type="Pfam" id="PF01464"/>
    </source>
</evidence>
<feature type="chain" id="PRO_5046451855" evidence="5">
    <location>
        <begin position="21"/>
        <end position="607"/>
    </location>
</feature>
<evidence type="ECO:0000256" key="2">
    <source>
        <dbReference type="ARBA" id="ARBA00009387"/>
    </source>
</evidence>
<dbReference type="Gene3D" id="1.25.20.10">
    <property type="entry name" value="Bacterial muramidases"/>
    <property type="match status" value="1"/>
</dbReference>
<evidence type="ECO:0000256" key="5">
    <source>
        <dbReference type="SAM" id="SignalP"/>
    </source>
</evidence>
<accession>A0ABN1E035</accession>
<dbReference type="CDD" id="cd13401">
    <property type="entry name" value="Slt70-like"/>
    <property type="match status" value="1"/>
</dbReference>
<feature type="signal peptide" evidence="5">
    <location>
        <begin position="1"/>
        <end position="20"/>
    </location>
</feature>
<comment type="similarity">
    <text evidence="1">Belongs to the transglycosylase Slt family.</text>
</comment>
<dbReference type="RefSeq" id="WP_166930380.1">
    <property type="nucleotide sequence ID" value="NZ_BAAADD010000001.1"/>
</dbReference>
<dbReference type="SUPFAM" id="SSF53955">
    <property type="entry name" value="Lysozyme-like"/>
    <property type="match status" value="1"/>
</dbReference>